<dbReference type="RefSeq" id="WP_307431722.1">
    <property type="nucleotide sequence ID" value="NZ_JAUSVK010000001.1"/>
</dbReference>
<gene>
    <name evidence="1" type="ORF">J3R73_004318</name>
</gene>
<comment type="caution">
    <text evidence="1">The sequence shown here is derived from an EMBL/GenBank/DDBJ whole genome shotgun (WGS) entry which is preliminary data.</text>
</comment>
<sequence>MKIIVEFYRTREADDAHAVLGRVTDEAHDLDDAIDLGRRLALTLDMPQRPDAMTITAAEGGTLYSGVLDAAPPKKGKPTS</sequence>
<evidence type="ECO:0000313" key="1">
    <source>
        <dbReference type="EMBL" id="MDQ0394526.1"/>
    </source>
</evidence>
<organism evidence="1 2">
    <name type="scientific">Labrys monachus</name>
    <dbReference type="NCBI Taxonomy" id="217067"/>
    <lineage>
        <taxon>Bacteria</taxon>
        <taxon>Pseudomonadati</taxon>
        <taxon>Pseudomonadota</taxon>
        <taxon>Alphaproteobacteria</taxon>
        <taxon>Hyphomicrobiales</taxon>
        <taxon>Xanthobacteraceae</taxon>
        <taxon>Labrys</taxon>
    </lineage>
</organism>
<accession>A0ABU0FIT7</accession>
<evidence type="ECO:0000313" key="2">
    <source>
        <dbReference type="Proteomes" id="UP001237448"/>
    </source>
</evidence>
<keyword evidence="2" id="KW-1185">Reference proteome</keyword>
<dbReference type="Proteomes" id="UP001237448">
    <property type="component" value="Unassembled WGS sequence"/>
</dbReference>
<protein>
    <submittedName>
        <fullName evidence="1">Uncharacterized protein</fullName>
    </submittedName>
</protein>
<reference evidence="1 2" key="1">
    <citation type="submission" date="2023-07" db="EMBL/GenBank/DDBJ databases">
        <title>Genomic Encyclopedia of Type Strains, Phase IV (KMG-IV): sequencing the most valuable type-strain genomes for metagenomic binning, comparative biology and taxonomic classification.</title>
        <authorList>
            <person name="Goeker M."/>
        </authorList>
    </citation>
    <scope>NUCLEOTIDE SEQUENCE [LARGE SCALE GENOMIC DNA]</scope>
    <source>
        <strain evidence="1 2">DSM 5896</strain>
    </source>
</reference>
<name>A0ABU0FIT7_9HYPH</name>
<proteinExistence type="predicted"/>
<dbReference type="EMBL" id="JAUSVK010000001">
    <property type="protein sequence ID" value="MDQ0394526.1"/>
    <property type="molecule type" value="Genomic_DNA"/>
</dbReference>